<comment type="caution">
    <text evidence="3">The sequence shown here is derived from an EMBL/GenBank/DDBJ whole genome shotgun (WGS) entry which is preliminary data.</text>
</comment>
<gene>
    <name evidence="3" type="ORF">cyc_06442</name>
</gene>
<feature type="signal peptide" evidence="2">
    <location>
        <begin position="1"/>
        <end position="32"/>
    </location>
</feature>
<dbReference type="AlphaFoldDB" id="A0A1D3D686"/>
<protein>
    <recommendedName>
        <fullName evidence="5">Transmembrane protein</fullName>
    </recommendedName>
</protein>
<organism evidence="3 4">
    <name type="scientific">Cyclospora cayetanensis</name>
    <dbReference type="NCBI Taxonomy" id="88456"/>
    <lineage>
        <taxon>Eukaryota</taxon>
        <taxon>Sar</taxon>
        <taxon>Alveolata</taxon>
        <taxon>Apicomplexa</taxon>
        <taxon>Conoidasida</taxon>
        <taxon>Coccidia</taxon>
        <taxon>Eucoccidiorida</taxon>
        <taxon>Eimeriorina</taxon>
        <taxon>Eimeriidae</taxon>
        <taxon>Cyclospora</taxon>
    </lineage>
</organism>
<evidence type="ECO:0000313" key="4">
    <source>
        <dbReference type="Proteomes" id="UP000095192"/>
    </source>
</evidence>
<keyword evidence="4" id="KW-1185">Reference proteome</keyword>
<dbReference type="InParanoid" id="A0A1D3D686"/>
<dbReference type="VEuPathDB" id="ToxoDB:cyc_06442"/>
<sequence>MRGAFRRASGAPRGSWGLLLLPPLFVCLSAFAFRYPRQNAFYRTPEHALSTLQLSEENEGPSLPPEVAGGSPGQVVGKVGAAISSADLLQSASSSNASNAAHAAAPHERSTRSSTEGAVSLHQSLSSVVDDLSLSLKSMKQLEVLKEKAEETRHAVVLDVMALNHTIQQEYANIQKLRTFEQEQGKALKAQLTYLIPEITTHSHGSNVAASGTEDAYLQTEIAATGVDAGDSRNRISPIHISNSAAPTAATTAPSAAAGASLAAAAAVAAAVFLL</sequence>
<reference evidence="3 4" key="1">
    <citation type="journal article" date="2016" name="BMC Genomics">
        <title>Comparative genomics reveals Cyclospora cayetanensis possesses coccidia-like metabolism and invasion components but unique surface antigens.</title>
        <authorList>
            <person name="Liu S."/>
            <person name="Wang L."/>
            <person name="Zheng H."/>
            <person name="Xu Z."/>
            <person name="Roellig D.M."/>
            <person name="Li N."/>
            <person name="Frace M.A."/>
            <person name="Tang K."/>
            <person name="Arrowood M.J."/>
            <person name="Moss D.M."/>
            <person name="Zhang L."/>
            <person name="Feng Y."/>
            <person name="Xiao L."/>
        </authorList>
    </citation>
    <scope>NUCLEOTIDE SEQUENCE [LARGE SCALE GENOMIC DNA]</scope>
    <source>
        <strain evidence="3 4">CHN_HEN01</strain>
    </source>
</reference>
<accession>A0A1D3D686</accession>
<proteinExistence type="predicted"/>
<dbReference type="EMBL" id="JROU02000570">
    <property type="protein sequence ID" value="OEH78937.1"/>
    <property type="molecule type" value="Genomic_DNA"/>
</dbReference>
<feature type="region of interest" description="Disordered" evidence="1">
    <location>
        <begin position="97"/>
        <end position="118"/>
    </location>
</feature>
<feature type="chain" id="PRO_5008914189" description="Transmembrane protein" evidence="2">
    <location>
        <begin position="33"/>
        <end position="275"/>
    </location>
</feature>
<evidence type="ECO:0008006" key="5">
    <source>
        <dbReference type="Google" id="ProtNLM"/>
    </source>
</evidence>
<evidence type="ECO:0000313" key="3">
    <source>
        <dbReference type="EMBL" id="OEH78937.1"/>
    </source>
</evidence>
<name>A0A1D3D686_9EIME</name>
<keyword evidence="2" id="KW-0732">Signal</keyword>
<dbReference type="Proteomes" id="UP000095192">
    <property type="component" value="Unassembled WGS sequence"/>
</dbReference>
<evidence type="ECO:0000256" key="2">
    <source>
        <dbReference type="SAM" id="SignalP"/>
    </source>
</evidence>
<evidence type="ECO:0000256" key="1">
    <source>
        <dbReference type="SAM" id="MobiDB-lite"/>
    </source>
</evidence>